<keyword evidence="3" id="KW-1185">Reference proteome</keyword>
<protein>
    <submittedName>
        <fullName evidence="2">Alpha/beta hydrolase</fullName>
    </submittedName>
</protein>
<name>A0A4S8N536_9ACTN</name>
<dbReference type="Proteomes" id="UP000307087">
    <property type="component" value="Unassembled WGS sequence"/>
</dbReference>
<dbReference type="SUPFAM" id="SSF53474">
    <property type="entry name" value="alpha/beta-Hydrolases"/>
    <property type="match status" value="1"/>
</dbReference>
<gene>
    <name evidence="2" type="ORF">E9934_13160</name>
</gene>
<dbReference type="EMBL" id="STGW01000008">
    <property type="protein sequence ID" value="THV11233.1"/>
    <property type="molecule type" value="Genomic_DNA"/>
</dbReference>
<proteinExistence type="predicted"/>
<dbReference type="Gene3D" id="3.40.50.1820">
    <property type="entry name" value="alpha/beta hydrolase"/>
    <property type="match status" value="1"/>
</dbReference>
<dbReference type="GO" id="GO:0006654">
    <property type="term" value="P:phosphatidic acid biosynthetic process"/>
    <property type="evidence" value="ECO:0007669"/>
    <property type="project" value="TreeGrafter"/>
</dbReference>
<dbReference type="AlphaFoldDB" id="A0A4S8N536"/>
<dbReference type="PANTHER" id="PTHR42886:SF42">
    <property type="entry name" value="ALPHA_BETA-HYDROLASES SUPERFAMILY PROTEIN"/>
    <property type="match status" value="1"/>
</dbReference>
<dbReference type="OrthoDB" id="9773549at2"/>
<keyword evidence="2" id="KW-0378">Hydrolase</keyword>
<comment type="caution">
    <text evidence="2">The sequence shown here is derived from an EMBL/GenBank/DDBJ whole genome shotgun (WGS) entry which is preliminary data.</text>
</comment>
<dbReference type="InterPro" id="IPR029058">
    <property type="entry name" value="AB_hydrolase_fold"/>
</dbReference>
<sequence>MSAPLPAEVIRVDAAEPVATLVLCHGAWHGAWCWQDGFTDRLAARGISTIAPSLRGHAGSAAGRRLNRARMRHYADDLAAVIASLDGPVHVAGHSMGGGVVQMLLAREERPAVASATLLASMPPAGVHKVTRSIARHRTRDFLAANATWNLGRLVREDHDVRAMFFTDRTPADVVRRTRERLQSESYLGFLDMLALDRPRPRAVDEPILVVAAGDDAIFDAQDAAATARAWATSVTTVDGIGHDLMLDTGWERVADLLADWVLADR</sequence>
<dbReference type="GO" id="GO:0042171">
    <property type="term" value="F:lysophosphatidic acid acyltransferase activity"/>
    <property type="evidence" value="ECO:0007669"/>
    <property type="project" value="TreeGrafter"/>
</dbReference>
<organism evidence="2 3">
    <name type="scientific">Nocardioides caeni</name>
    <dbReference type="NCBI Taxonomy" id="574700"/>
    <lineage>
        <taxon>Bacteria</taxon>
        <taxon>Bacillati</taxon>
        <taxon>Actinomycetota</taxon>
        <taxon>Actinomycetes</taxon>
        <taxon>Propionibacteriales</taxon>
        <taxon>Nocardioidaceae</taxon>
        <taxon>Nocardioides</taxon>
    </lineage>
</organism>
<feature type="domain" description="AB hydrolase-1" evidence="1">
    <location>
        <begin position="21"/>
        <end position="256"/>
    </location>
</feature>
<evidence type="ECO:0000313" key="3">
    <source>
        <dbReference type="Proteomes" id="UP000307087"/>
    </source>
</evidence>
<dbReference type="Pfam" id="PF12697">
    <property type="entry name" value="Abhydrolase_6"/>
    <property type="match status" value="1"/>
</dbReference>
<dbReference type="RefSeq" id="WP_136563355.1">
    <property type="nucleotide sequence ID" value="NZ_BAABLS010000006.1"/>
</dbReference>
<evidence type="ECO:0000259" key="1">
    <source>
        <dbReference type="Pfam" id="PF12697"/>
    </source>
</evidence>
<dbReference type="GO" id="GO:0052689">
    <property type="term" value="F:carboxylic ester hydrolase activity"/>
    <property type="evidence" value="ECO:0007669"/>
    <property type="project" value="TreeGrafter"/>
</dbReference>
<evidence type="ECO:0000313" key="2">
    <source>
        <dbReference type="EMBL" id="THV11233.1"/>
    </source>
</evidence>
<dbReference type="PANTHER" id="PTHR42886">
    <property type="entry name" value="RE40534P-RELATED"/>
    <property type="match status" value="1"/>
</dbReference>
<dbReference type="GO" id="GO:0055088">
    <property type="term" value="P:lipid homeostasis"/>
    <property type="evidence" value="ECO:0007669"/>
    <property type="project" value="TreeGrafter"/>
</dbReference>
<accession>A0A4S8N536</accession>
<reference evidence="2 3" key="1">
    <citation type="journal article" date="2009" name="Int. J. Syst. Evol. Microbiol.">
        <title>Nocardioides caeni sp. nov., isolated from wastewater.</title>
        <authorList>
            <person name="Yoon J.H."/>
            <person name="Kang S.J."/>
            <person name="Park S."/>
            <person name="Kim W."/>
            <person name="Oh T.K."/>
        </authorList>
    </citation>
    <scope>NUCLEOTIDE SEQUENCE [LARGE SCALE GENOMIC DNA]</scope>
    <source>
        <strain evidence="2 3">DSM 23134</strain>
    </source>
</reference>
<dbReference type="InterPro" id="IPR000073">
    <property type="entry name" value="AB_hydrolase_1"/>
</dbReference>